<reference evidence="3 4" key="1">
    <citation type="submission" date="2016-10" db="EMBL/GenBank/DDBJ databases">
        <authorList>
            <person name="de Groot N.N."/>
        </authorList>
    </citation>
    <scope>NUCLEOTIDE SEQUENCE [LARGE SCALE GENOMIC DNA]</scope>
    <source>
        <strain evidence="3 4">ASO4-2</strain>
    </source>
</reference>
<evidence type="ECO:0000313" key="4">
    <source>
        <dbReference type="Proteomes" id="UP000198771"/>
    </source>
</evidence>
<feature type="compositionally biased region" description="Polar residues" evidence="1">
    <location>
        <begin position="185"/>
        <end position="201"/>
    </location>
</feature>
<feature type="region of interest" description="Disordered" evidence="1">
    <location>
        <begin position="184"/>
        <end position="208"/>
    </location>
</feature>
<dbReference type="STRING" id="617002.SAMN05660653_01011"/>
<gene>
    <name evidence="3" type="ORF">SAMN05660653_01011</name>
</gene>
<sequence>MMWIRSFFVFSILTIFTLMSVQPGRSHSDSARHAVRGFHGIAHALADGLDHNLVQHVDRTKTILFTSLVDLDDLNASSTFGRLLGEQIASRMSQLGYRIVELKLRQGSMIISENAGEMVLSRNLREVRSSHDAQGIIVGTYTVLSDSIIVTVKLLSTLDGSILSTQDATLRKTSELHELVAKNPTIFQPQRSQPSEQSTQPAPEGPLARGTILLDPKNSLAARLIQTRLAELNYYTDRIDGLWGKNSRAALNRFKSARQLASPTAWDLSTQRELFQGTGQ</sequence>
<dbReference type="InterPro" id="IPR036365">
    <property type="entry name" value="PGBD-like_sf"/>
</dbReference>
<dbReference type="Gene3D" id="1.10.101.10">
    <property type="entry name" value="PGBD-like superfamily/PGBD"/>
    <property type="match status" value="1"/>
</dbReference>
<dbReference type="InterPro" id="IPR041215">
    <property type="entry name" value="FlgO_dom"/>
</dbReference>
<dbReference type="OrthoDB" id="5471186at2"/>
<dbReference type="Proteomes" id="UP000198771">
    <property type="component" value="Unassembled WGS sequence"/>
</dbReference>
<evidence type="ECO:0000256" key="1">
    <source>
        <dbReference type="SAM" id="MobiDB-lite"/>
    </source>
</evidence>
<dbReference type="RefSeq" id="WP_092118093.1">
    <property type="nucleotide sequence ID" value="NZ_FMXO01000005.1"/>
</dbReference>
<dbReference type="AlphaFoldDB" id="A0A1G6BKK7"/>
<evidence type="ECO:0000259" key="2">
    <source>
        <dbReference type="Pfam" id="PF17680"/>
    </source>
</evidence>
<organism evidence="3 4">
    <name type="scientific">Desulfonatronum thiosulfatophilum</name>
    <dbReference type="NCBI Taxonomy" id="617002"/>
    <lineage>
        <taxon>Bacteria</taxon>
        <taxon>Pseudomonadati</taxon>
        <taxon>Thermodesulfobacteriota</taxon>
        <taxon>Desulfovibrionia</taxon>
        <taxon>Desulfovibrionales</taxon>
        <taxon>Desulfonatronaceae</taxon>
        <taxon>Desulfonatronum</taxon>
    </lineage>
</organism>
<protein>
    <recommendedName>
        <fullName evidence="2">FlgO domain-containing protein</fullName>
    </recommendedName>
</protein>
<feature type="domain" description="FlgO" evidence="2">
    <location>
        <begin position="44"/>
        <end position="173"/>
    </location>
</feature>
<keyword evidence="4" id="KW-1185">Reference proteome</keyword>
<name>A0A1G6BKK7_9BACT</name>
<proteinExistence type="predicted"/>
<dbReference type="EMBL" id="FMXO01000005">
    <property type="protein sequence ID" value="SDB21118.1"/>
    <property type="molecule type" value="Genomic_DNA"/>
</dbReference>
<dbReference type="InterPro" id="IPR036366">
    <property type="entry name" value="PGBDSf"/>
</dbReference>
<evidence type="ECO:0000313" key="3">
    <source>
        <dbReference type="EMBL" id="SDB21118.1"/>
    </source>
</evidence>
<dbReference type="SUPFAM" id="SSF47090">
    <property type="entry name" value="PGBD-like"/>
    <property type="match status" value="1"/>
</dbReference>
<dbReference type="Pfam" id="PF17680">
    <property type="entry name" value="FlgO"/>
    <property type="match status" value="1"/>
</dbReference>
<accession>A0A1G6BKK7</accession>